<proteinExistence type="predicted"/>
<feature type="non-terminal residue" evidence="2">
    <location>
        <position position="64"/>
    </location>
</feature>
<accession>A0A4Y2G112</accession>
<organism evidence="2 3">
    <name type="scientific">Araneus ventricosus</name>
    <name type="common">Orbweaver spider</name>
    <name type="synonym">Epeira ventricosa</name>
    <dbReference type="NCBI Taxonomy" id="182803"/>
    <lineage>
        <taxon>Eukaryota</taxon>
        <taxon>Metazoa</taxon>
        <taxon>Ecdysozoa</taxon>
        <taxon>Arthropoda</taxon>
        <taxon>Chelicerata</taxon>
        <taxon>Arachnida</taxon>
        <taxon>Araneae</taxon>
        <taxon>Araneomorphae</taxon>
        <taxon>Entelegynae</taxon>
        <taxon>Araneoidea</taxon>
        <taxon>Araneidae</taxon>
        <taxon>Araneus</taxon>
    </lineage>
</organism>
<dbReference type="AlphaFoldDB" id="A0A4Y2G112"/>
<dbReference type="Proteomes" id="UP000499080">
    <property type="component" value="Unassembled WGS sequence"/>
</dbReference>
<evidence type="ECO:0000313" key="2">
    <source>
        <dbReference type="EMBL" id="GBM46319.1"/>
    </source>
</evidence>
<dbReference type="EMBL" id="BGPR01097654">
    <property type="protein sequence ID" value="GBM46319.1"/>
    <property type="molecule type" value="Genomic_DNA"/>
</dbReference>
<comment type="caution">
    <text evidence="2">The sequence shown here is derived from an EMBL/GenBank/DDBJ whole genome shotgun (WGS) entry which is preliminary data.</text>
</comment>
<sequence>MDTVFKRTIHRSDFGTTGGKTIQDKQALGSNNGSKGDGVLTRVAGIQRNQIPAFMLDSNLDFNE</sequence>
<evidence type="ECO:0000256" key="1">
    <source>
        <dbReference type="SAM" id="MobiDB-lite"/>
    </source>
</evidence>
<gene>
    <name evidence="2" type="ORF">AVEN_123920_1</name>
</gene>
<evidence type="ECO:0000313" key="3">
    <source>
        <dbReference type="Proteomes" id="UP000499080"/>
    </source>
</evidence>
<protein>
    <submittedName>
        <fullName evidence="2">Uncharacterized protein</fullName>
    </submittedName>
</protein>
<feature type="region of interest" description="Disordered" evidence="1">
    <location>
        <begin position="1"/>
        <end position="36"/>
    </location>
</feature>
<keyword evidence="3" id="KW-1185">Reference proteome</keyword>
<reference evidence="2 3" key="1">
    <citation type="journal article" date="2019" name="Sci. Rep.">
        <title>Orb-weaving spider Araneus ventricosus genome elucidates the spidroin gene catalogue.</title>
        <authorList>
            <person name="Kono N."/>
            <person name="Nakamura H."/>
            <person name="Ohtoshi R."/>
            <person name="Moran D.A.P."/>
            <person name="Shinohara A."/>
            <person name="Yoshida Y."/>
            <person name="Fujiwara M."/>
            <person name="Mori M."/>
            <person name="Tomita M."/>
            <person name="Arakawa K."/>
        </authorList>
    </citation>
    <scope>NUCLEOTIDE SEQUENCE [LARGE SCALE GENOMIC DNA]</scope>
</reference>
<name>A0A4Y2G112_ARAVE</name>